<keyword evidence="1" id="KW-0812">Transmembrane</keyword>
<feature type="transmembrane region" description="Helical" evidence="1">
    <location>
        <begin position="300"/>
        <end position="322"/>
    </location>
</feature>
<dbReference type="AlphaFoldDB" id="A0AAV9TVC9"/>
<keyword evidence="1" id="KW-1133">Transmembrane helix</keyword>
<organism evidence="2 3">
    <name type="scientific">Colletotrichum tabaci</name>
    <dbReference type="NCBI Taxonomy" id="1209068"/>
    <lineage>
        <taxon>Eukaryota</taxon>
        <taxon>Fungi</taxon>
        <taxon>Dikarya</taxon>
        <taxon>Ascomycota</taxon>
        <taxon>Pezizomycotina</taxon>
        <taxon>Sordariomycetes</taxon>
        <taxon>Hypocreomycetidae</taxon>
        <taxon>Glomerellales</taxon>
        <taxon>Glomerellaceae</taxon>
        <taxon>Colletotrichum</taxon>
        <taxon>Colletotrichum destructivum species complex</taxon>
    </lineage>
</organism>
<keyword evidence="3" id="KW-1185">Reference proteome</keyword>
<evidence type="ECO:0000313" key="3">
    <source>
        <dbReference type="Proteomes" id="UP001327957"/>
    </source>
</evidence>
<evidence type="ECO:0000256" key="1">
    <source>
        <dbReference type="SAM" id="Phobius"/>
    </source>
</evidence>
<dbReference type="Proteomes" id="UP001327957">
    <property type="component" value="Unassembled WGS sequence"/>
</dbReference>
<reference evidence="2 3" key="1">
    <citation type="submission" date="2023-04" db="EMBL/GenBank/DDBJ databases">
        <title>Colletotrichum tabacum stain YC1 causing leaf anthracnose on Nicotiana tabacum(L.) cv.</title>
        <authorList>
            <person name="Ji Z."/>
            <person name="Wang M."/>
            <person name="Zhang J."/>
            <person name="Wang N."/>
            <person name="Zhou Z."/>
        </authorList>
    </citation>
    <scope>NUCLEOTIDE SEQUENCE [LARGE SCALE GENOMIC DNA]</scope>
    <source>
        <strain evidence="2 3">YC1</strain>
    </source>
</reference>
<dbReference type="EMBL" id="JASAOK010000001">
    <property type="protein sequence ID" value="KAK6227577.1"/>
    <property type="molecule type" value="Genomic_DNA"/>
</dbReference>
<proteinExistence type="predicted"/>
<name>A0AAV9TVC9_9PEZI</name>
<accession>A0AAV9TVC9</accession>
<evidence type="ECO:0000313" key="2">
    <source>
        <dbReference type="EMBL" id="KAK6227577.1"/>
    </source>
</evidence>
<sequence>MAAAASIAAQDLTTSLVNTGNKCTESKQDFEAYEDYYQRQWALGAACDDGLHVALKTIREFNQFVKKLDGLGDMTRHEVDLKLSTCVNEKATDQARENTVNLALSLRCMLKFGLFKGEVLPGTHVQWSQGPLSACIYKHFQDDALLDTQGTKLPKTFDAWSLEVIGGIQIDFTDNLADHLLLVEDDEHMKVLIFHHVSTIFPDRLVHETMQTLALLFPQSKYGDYARSKGSRRAWLQGVLSRYPDVKIDFRLGSCGALKAEARRIEKFKFWRNRLIVLKQAYDEVTPRCLSQLWYDRRNGVMWCTVWVGLFVFVLAVAVGVVQHTMCFGGSRRRTYGGGGGMMGGPRPAVVQTHHHHHGGGMGGGGMMGGGGRGCGPRSGFGGGGGFGRRGMGGMGGGGMMGGGRRRC</sequence>
<keyword evidence="1" id="KW-0472">Membrane</keyword>
<comment type="caution">
    <text evidence="2">The sequence shown here is derived from an EMBL/GenBank/DDBJ whole genome shotgun (WGS) entry which is preliminary data.</text>
</comment>
<protein>
    <submittedName>
        <fullName evidence="2">Uncharacterized protein</fullName>
    </submittedName>
</protein>
<gene>
    <name evidence="2" type="ORF">QIS74_01132</name>
</gene>